<evidence type="ECO:0000256" key="8">
    <source>
        <dbReference type="ARBA" id="ARBA00023136"/>
    </source>
</evidence>
<dbReference type="GO" id="GO:0005524">
    <property type="term" value="F:ATP binding"/>
    <property type="evidence" value="ECO:0007669"/>
    <property type="project" value="UniProtKB-KW"/>
</dbReference>
<feature type="transmembrane region" description="Helical" evidence="10">
    <location>
        <begin position="1259"/>
        <end position="1280"/>
    </location>
</feature>
<feature type="transmembrane region" description="Helical" evidence="10">
    <location>
        <begin position="545"/>
        <end position="563"/>
    </location>
</feature>
<dbReference type="GO" id="GO:0016020">
    <property type="term" value="C:membrane"/>
    <property type="evidence" value="ECO:0007669"/>
    <property type="project" value="UniProtKB-SubCell"/>
</dbReference>
<keyword evidence="5" id="KW-0547">Nucleotide-binding</keyword>
<dbReference type="Proteomes" id="UP000812966">
    <property type="component" value="Unassembled WGS sequence"/>
</dbReference>
<dbReference type="InterPro" id="IPR034003">
    <property type="entry name" value="ABCG_PDR_2"/>
</dbReference>
<dbReference type="FunFam" id="3.40.50.300:FF:000054">
    <property type="entry name" value="ABC multidrug transporter atrF"/>
    <property type="match status" value="1"/>
</dbReference>
<evidence type="ECO:0000256" key="10">
    <source>
        <dbReference type="SAM" id="Phobius"/>
    </source>
</evidence>
<comment type="similarity">
    <text evidence="2">Belongs to the ABC transporter superfamily. ABCG family. PDR (TC 3.A.1.205) subfamily.</text>
</comment>
<dbReference type="InterPro" id="IPR013525">
    <property type="entry name" value="ABC2_TM"/>
</dbReference>
<keyword evidence="13" id="KW-1185">Reference proteome</keyword>
<comment type="catalytic activity">
    <reaction evidence="9">
        <text>itraconazole(in) + ATP + H2O = itraconazole(out) + ADP + phosphate + H(+)</text>
        <dbReference type="Rhea" id="RHEA:33503"/>
        <dbReference type="ChEBI" id="CHEBI:6076"/>
        <dbReference type="ChEBI" id="CHEBI:15377"/>
        <dbReference type="ChEBI" id="CHEBI:15378"/>
        <dbReference type="ChEBI" id="CHEBI:30616"/>
        <dbReference type="ChEBI" id="CHEBI:43474"/>
        <dbReference type="ChEBI" id="CHEBI:456216"/>
    </reaction>
    <physiologicalReaction direction="left-to-right" evidence="9">
        <dbReference type="Rhea" id="RHEA:33504"/>
    </physiologicalReaction>
</comment>
<evidence type="ECO:0000256" key="6">
    <source>
        <dbReference type="ARBA" id="ARBA00022840"/>
    </source>
</evidence>
<dbReference type="Pfam" id="PF01061">
    <property type="entry name" value="ABC2_membrane"/>
    <property type="match status" value="2"/>
</dbReference>
<proteinExistence type="inferred from homology"/>
<evidence type="ECO:0000259" key="11">
    <source>
        <dbReference type="PROSITE" id="PS50893"/>
    </source>
</evidence>
<dbReference type="Pfam" id="PF19055">
    <property type="entry name" value="ABC2_membrane_7"/>
    <property type="match status" value="1"/>
</dbReference>
<keyword evidence="6" id="KW-0067">ATP-binding</keyword>
<feature type="transmembrane region" description="Helical" evidence="10">
    <location>
        <begin position="1148"/>
        <end position="1169"/>
    </location>
</feature>
<evidence type="ECO:0000256" key="4">
    <source>
        <dbReference type="ARBA" id="ARBA00022692"/>
    </source>
</evidence>
<feature type="transmembrane region" description="Helical" evidence="10">
    <location>
        <begin position="1190"/>
        <end position="1218"/>
    </location>
</feature>
<comment type="caution">
    <text evidence="12">The sequence shown here is derived from an EMBL/GenBank/DDBJ whole genome shotgun (WGS) entry which is preliminary data.</text>
</comment>
<feature type="transmembrane region" description="Helical" evidence="10">
    <location>
        <begin position="1230"/>
        <end position="1252"/>
    </location>
</feature>
<reference evidence="12" key="1">
    <citation type="submission" date="2020-04" db="EMBL/GenBank/DDBJ databases">
        <title>Analysis of mating type loci in Filobasidium floriforme.</title>
        <authorList>
            <person name="Nowrousian M."/>
        </authorList>
    </citation>
    <scope>NUCLEOTIDE SEQUENCE</scope>
    <source>
        <strain evidence="12">CBS 6242</strain>
    </source>
</reference>
<dbReference type="InterPro" id="IPR027417">
    <property type="entry name" value="P-loop_NTPase"/>
</dbReference>
<feature type="transmembrane region" description="Helical" evidence="10">
    <location>
        <begin position="491"/>
        <end position="510"/>
    </location>
</feature>
<keyword evidence="3" id="KW-0813">Transport</keyword>
<feature type="transmembrane region" description="Helical" evidence="10">
    <location>
        <begin position="1382"/>
        <end position="1403"/>
    </location>
</feature>
<dbReference type="Pfam" id="PF06422">
    <property type="entry name" value="PDR_CDR"/>
    <property type="match status" value="1"/>
</dbReference>
<dbReference type="InterPro" id="IPR010929">
    <property type="entry name" value="PDR_CDR_ABC"/>
</dbReference>
<feature type="transmembrane region" description="Helical" evidence="10">
    <location>
        <begin position="714"/>
        <end position="734"/>
    </location>
</feature>
<keyword evidence="8 10" id="KW-0472">Membrane</keyword>
<feature type="domain" description="ABC transporter" evidence="11">
    <location>
        <begin position="98"/>
        <end position="351"/>
    </location>
</feature>
<dbReference type="InterPro" id="IPR043926">
    <property type="entry name" value="ABCG_dom"/>
</dbReference>
<dbReference type="PROSITE" id="PS50893">
    <property type="entry name" value="ABC_TRANSPORTER_2"/>
    <property type="match status" value="2"/>
</dbReference>
<feature type="transmembrane region" description="Helical" evidence="10">
    <location>
        <begin position="602"/>
        <end position="623"/>
    </location>
</feature>
<name>A0A8K0JR09_9TREE</name>
<sequence length="1411" mass="156194">MISPMETHHDAPSDELDPREALNSEEFFPSETATAVPSLRAVNQQYKSKTELAGLFDKEDSFPLPDGYRHVGVVFEGLTVHGADAGLQHVESFEVALFQMINVFRFIKQIFSFTTGPTRPILSDFYGLVPEGETMLVLGRPGSGCSTLLRALANVREPFVKVDGEVYYANIPAADAKKYLDGEIIYNTEEDEHAPVLTVGQTLESLLALKRPHNIKIKHFSKNFTGRILDAFGMSHVRNTLVGNSYVRGVSGGERKRVSLSEGLATNPAIACWKGAIRGLDSSVALHYFRVMKELSRSTGMVNIISTYQTSQQAYDLMDRVVVIYSGHQIYSGRADQAEQYFVDMGYDKNPRQTVPDFLTSVTSVTERRVRPGFEGRVPQTAEEFASYFQGSNHFLRLQEEIELYKARHANADNGDAFKMSVKTSKHPGTGHATAFRVNFAQQILVLCRRQLQLLNADRWTFGARLGSNILQATLVGAIAYKPPDTANGSYAIAGALFFVILYYTIFALGEIPATINSRPLLVKHRGMGYYHPAAHTIAQILTDIPVYVFQTLVFSAIFYFLVGLQSPAQYFFTFFFIIFTLYMSVSAMYRMISSWTPNLSVALRYGCMALSVVLTTAGFVLAPPNQLGWISWLRRASPAAWAFEALMANEFRGRTLRCAPEDLIPNGPGYGDLQYQICTIAGAVPQSDTVSGTAYMEAVYGFETSHVWRNIGILWAFFAIYVLMIFIGSSLMVRETSGSVRKIFKRGAVASATPQSVATTPRHEGSSEKVRPDLENLPVFTFEDVRYTVQVAGQDKPLLNGISGLIRPGYLTALMGASGAGKTTLLETISGRKTTGKVEGSMLVDGRPLDGSFSRRTGFAMQADIHEPLSTVRECLQFSAVLRQENDRTREQRLEFAESIIELLELEPIADAMIGTSGVDGLNVEERKRVTIGVELAADPASLLFLDEPTSGLDSQAAYEIVRFLRKIAASGLAVLCTIHQPSGDLFEMFDEVHLLMRGGKTVYAGPTGPQARIVGDYFAQRGCACPDDANPAEFILETVSPVGGSSIDWAKLWQDSDQAQKMLNDISTITSRGKSISEGSSATPVRVTPFATGFSTQFKELLLRNARAQWRAGSFYVTQLVIQVYFGLFVGFYFYKLQHTPGNMQFAALALLVVAQGLPCLTVDLACNMLDKFNLFLARERLGIYSWYALLSSLMVVAMPCLLVSYNLLFFCYYWTLGMNGTAADGALVWLNWNVTAFFTSSFAMLIGAVSPSALAVPYVISLIWNLFNNLSWALVVYDGMPSPFHYFFSWLSPLRYLYGSLFTATLGDLALQCVESDLITFSPPAGQTCLEYAGAFLETSAGYLVNNDGLTNCLYCPSRSGSDYIENLGYSNQTKWRDWGIFVVFSVTTVGTAYLMVWFFKIRPLYRK</sequence>
<organism evidence="12 13">
    <name type="scientific">Filobasidium floriforme</name>
    <dbReference type="NCBI Taxonomy" id="5210"/>
    <lineage>
        <taxon>Eukaryota</taxon>
        <taxon>Fungi</taxon>
        <taxon>Dikarya</taxon>
        <taxon>Basidiomycota</taxon>
        <taxon>Agaricomycotina</taxon>
        <taxon>Tremellomycetes</taxon>
        <taxon>Filobasidiales</taxon>
        <taxon>Filobasidiaceae</taxon>
        <taxon>Filobasidium</taxon>
    </lineage>
</organism>
<feature type="transmembrane region" description="Helical" evidence="10">
    <location>
        <begin position="569"/>
        <end position="590"/>
    </location>
</feature>
<protein>
    <recommendedName>
        <fullName evidence="11">ABC transporter domain-containing protein</fullName>
    </recommendedName>
</protein>
<evidence type="ECO:0000313" key="12">
    <source>
        <dbReference type="EMBL" id="KAG7570974.1"/>
    </source>
</evidence>
<gene>
    <name evidence="12" type="ORF">FFLO_01068</name>
</gene>
<dbReference type="SUPFAM" id="SSF52540">
    <property type="entry name" value="P-loop containing nucleoside triphosphate hydrolases"/>
    <property type="match status" value="2"/>
</dbReference>
<accession>A0A8K0JR09</accession>
<dbReference type="GO" id="GO:0016887">
    <property type="term" value="F:ATP hydrolysis activity"/>
    <property type="evidence" value="ECO:0007669"/>
    <property type="project" value="InterPro"/>
</dbReference>
<evidence type="ECO:0000256" key="1">
    <source>
        <dbReference type="ARBA" id="ARBA00004141"/>
    </source>
</evidence>
<dbReference type="PANTHER" id="PTHR19241">
    <property type="entry name" value="ATP-BINDING CASSETTE TRANSPORTER"/>
    <property type="match status" value="1"/>
</dbReference>
<dbReference type="PROSITE" id="PS00211">
    <property type="entry name" value="ABC_TRANSPORTER_1"/>
    <property type="match status" value="1"/>
</dbReference>
<dbReference type="Gene3D" id="3.40.50.300">
    <property type="entry name" value="P-loop containing nucleotide triphosphate hydrolases"/>
    <property type="match status" value="2"/>
</dbReference>
<feature type="domain" description="ABC transporter" evidence="11">
    <location>
        <begin position="781"/>
        <end position="1024"/>
    </location>
</feature>
<keyword evidence="4 10" id="KW-0812">Transmembrane</keyword>
<dbReference type="EMBL" id="JABELV010000014">
    <property type="protein sequence ID" value="KAG7570974.1"/>
    <property type="molecule type" value="Genomic_DNA"/>
</dbReference>
<evidence type="ECO:0000313" key="13">
    <source>
        <dbReference type="Proteomes" id="UP000812966"/>
    </source>
</evidence>
<dbReference type="CDD" id="cd03233">
    <property type="entry name" value="ABCG_PDR_domain1"/>
    <property type="match status" value="1"/>
</dbReference>
<dbReference type="InterPro" id="IPR003439">
    <property type="entry name" value="ABC_transporter-like_ATP-bd"/>
</dbReference>
<evidence type="ECO:0000256" key="2">
    <source>
        <dbReference type="ARBA" id="ARBA00006012"/>
    </source>
</evidence>
<evidence type="ECO:0000256" key="5">
    <source>
        <dbReference type="ARBA" id="ARBA00022741"/>
    </source>
</evidence>
<dbReference type="GO" id="GO:0140359">
    <property type="term" value="F:ABC-type transporter activity"/>
    <property type="evidence" value="ECO:0007669"/>
    <property type="project" value="InterPro"/>
</dbReference>
<dbReference type="InterPro" id="IPR017871">
    <property type="entry name" value="ABC_transporter-like_CS"/>
</dbReference>
<feature type="transmembrane region" description="Helical" evidence="10">
    <location>
        <begin position="1115"/>
        <end position="1136"/>
    </location>
</feature>
<dbReference type="Pfam" id="PF00005">
    <property type="entry name" value="ABC_tran"/>
    <property type="match status" value="2"/>
</dbReference>
<evidence type="ECO:0000256" key="9">
    <source>
        <dbReference type="ARBA" id="ARBA00051750"/>
    </source>
</evidence>
<evidence type="ECO:0000256" key="3">
    <source>
        <dbReference type="ARBA" id="ARBA00022448"/>
    </source>
</evidence>
<dbReference type="SMART" id="SM00382">
    <property type="entry name" value="AAA"/>
    <property type="match status" value="2"/>
</dbReference>
<dbReference type="InterPro" id="IPR003593">
    <property type="entry name" value="AAA+_ATPase"/>
</dbReference>
<evidence type="ECO:0000256" key="7">
    <source>
        <dbReference type="ARBA" id="ARBA00022989"/>
    </source>
</evidence>
<comment type="subcellular location">
    <subcellularLocation>
        <location evidence="1">Membrane</location>
        <topology evidence="1">Multi-pass membrane protein</topology>
    </subcellularLocation>
</comment>
<keyword evidence="7 10" id="KW-1133">Transmembrane helix</keyword>
<dbReference type="CDD" id="cd03232">
    <property type="entry name" value="ABCG_PDR_domain2"/>
    <property type="match status" value="1"/>
</dbReference>
<dbReference type="InterPro" id="IPR034001">
    <property type="entry name" value="ABCG_PDR_1"/>
</dbReference>